<dbReference type="CDD" id="cd06849">
    <property type="entry name" value="lipoyl_domain"/>
    <property type="match status" value="1"/>
</dbReference>
<dbReference type="SUPFAM" id="SSF52777">
    <property type="entry name" value="CoA-dependent acyltransferases"/>
    <property type="match status" value="1"/>
</dbReference>
<evidence type="ECO:0000256" key="3">
    <source>
        <dbReference type="ARBA" id="ARBA00005145"/>
    </source>
</evidence>
<dbReference type="GO" id="GO:0004149">
    <property type="term" value="F:dihydrolipoyllysine-residue succinyltransferase activity"/>
    <property type="evidence" value="ECO:0007669"/>
    <property type="project" value="UniProtKB-UniRule"/>
</dbReference>
<dbReference type="InterPro" id="IPR023213">
    <property type="entry name" value="CAT-like_dom_sf"/>
</dbReference>
<evidence type="ECO:0000256" key="1">
    <source>
        <dbReference type="ARBA" id="ARBA00001938"/>
    </source>
</evidence>
<dbReference type="InterPro" id="IPR006255">
    <property type="entry name" value="SucB"/>
</dbReference>
<evidence type="ECO:0000256" key="8">
    <source>
        <dbReference type="ARBA" id="ARBA00023315"/>
    </source>
</evidence>
<evidence type="ECO:0000256" key="6">
    <source>
        <dbReference type="ARBA" id="ARBA00022679"/>
    </source>
</evidence>
<keyword evidence="13" id="KW-1185">Reference proteome</keyword>
<organism evidence="12 13">
    <name type="scientific">Candidatus Riesia pediculischaeffi</name>
    <dbReference type="NCBI Taxonomy" id="428411"/>
    <lineage>
        <taxon>Bacteria</taxon>
        <taxon>Pseudomonadati</taxon>
        <taxon>Pseudomonadota</taxon>
        <taxon>Gammaproteobacteria</taxon>
        <taxon>Enterobacterales</taxon>
        <taxon>Enterobacteriaceae</taxon>
        <taxon>Candidatus Riesia</taxon>
    </lineage>
</organism>
<dbReference type="Pfam" id="PF00364">
    <property type="entry name" value="Biotin_lipoyl"/>
    <property type="match status" value="1"/>
</dbReference>
<dbReference type="GO" id="GO:0033512">
    <property type="term" value="P:L-lysine catabolic process to acetyl-CoA via saccharopine"/>
    <property type="evidence" value="ECO:0007669"/>
    <property type="project" value="UniProtKB-UniPathway"/>
</dbReference>
<reference evidence="12 13" key="1">
    <citation type="submission" date="2015-10" db="EMBL/GenBank/DDBJ databases">
        <title>Survey of human and primate louse endosymbionts.</title>
        <authorList>
            <person name="Boyd B.M."/>
        </authorList>
    </citation>
    <scope>NUCLEOTIDE SEQUENCE [LARGE SCALE GENOMIC DNA]</scope>
    <source>
        <strain evidence="12 13">PTSK</strain>
    </source>
</reference>
<keyword evidence="5" id="KW-0816">Tricarboxylic acid cycle</keyword>
<sequence>MKTHEYEILVPDFSESVVQSKILSWKKELGDLIEQDETLVEVETDKVVLEIVSPKSGILKSILKDSGSLVRSGEIIGYILSDEDLESDIEVRDISLKRRYLRNLHKKVKNQKNEVFLSPSDRRRILKDREKYEEDDGKLFIKSTEMNEKDHLSEKKGYFPHEKSVQEKSSKYKIVPMTGIRRSISDRLLYSKNNSVTLTTFNEVNMGPVMNMRKMYGKEFERIHGLKLGMITFFIKACVISLKKYSKINASIDKNNILYHNHIDINVAISTDRGLVTPIIRRVEDLNLVEINHKIKGIVKKSTRNGLTIKDLESGSFTITNGGIFGSLMSTPVINPPQSAILGMHSIQKRAVIKNDKIKIFPMMYLALSYDHRIIDGKEAIEFLLNIKSILEDPILLLINQ</sequence>
<dbReference type="NCBIfam" id="TIGR01347">
    <property type="entry name" value="sucB"/>
    <property type="match status" value="1"/>
</dbReference>
<dbReference type="InterPro" id="IPR003016">
    <property type="entry name" value="2-oxoA_DH_lipoyl-BS"/>
</dbReference>
<dbReference type="PANTHER" id="PTHR43416">
    <property type="entry name" value="DIHYDROLIPOYLLYSINE-RESIDUE SUCCINYLTRANSFERASE COMPONENT OF 2-OXOGLUTARATE DEHYDROGENASE COMPLEX, MITOCHONDRIAL-RELATED"/>
    <property type="match status" value="1"/>
</dbReference>
<dbReference type="GO" id="GO:0006099">
    <property type="term" value="P:tricarboxylic acid cycle"/>
    <property type="evidence" value="ECO:0007669"/>
    <property type="project" value="UniProtKB-UniRule"/>
</dbReference>
<evidence type="ECO:0000259" key="11">
    <source>
        <dbReference type="PROSITE" id="PS50968"/>
    </source>
</evidence>
<comment type="function">
    <text evidence="2">E2 component of the 2-oxoglutarate dehydrogenase (OGDH) complex which catalyzes the second step in the conversion of 2-oxoglutarate to succinyl-CoA and CO(2).</text>
</comment>
<evidence type="ECO:0000256" key="9">
    <source>
        <dbReference type="ARBA" id="ARBA00052761"/>
    </source>
</evidence>
<dbReference type="InterPro" id="IPR011053">
    <property type="entry name" value="Single_hybrid_motif"/>
</dbReference>
<comment type="similarity">
    <text evidence="4">Belongs to the 2-oxoacid dehydrogenase family.</text>
</comment>
<dbReference type="Gene3D" id="2.40.50.100">
    <property type="match status" value="1"/>
</dbReference>
<keyword evidence="8" id="KW-0012">Acyltransferase</keyword>
<evidence type="ECO:0000313" key="12">
    <source>
        <dbReference type="EMBL" id="ARC53356.1"/>
    </source>
</evidence>
<name>A0A1V0HKK5_9ENTR</name>
<dbReference type="KEGG" id="rped:AOQ87_01615"/>
<protein>
    <recommendedName>
        <fullName evidence="10">Dihydrolipoyllysine-residue succinyltransferase</fullName>
        <ecNumber evidence="10">2.3.1.61</ecNumber>
    </recommendedName>
</protein>
<dbReference type="Gene3D" id="3.30.559.10">
    <property type="entry name" value="Chloramphenicol acetyltransferase-like domain"/>
    <property type="match status" value="1"/>
</dbReference>
<dbReference type="EC" id="2.3.1.61" evidence="10"/>
<keyword evidence="6 12" id="KW-0808">Transferase</keyword>
<evidence type="ECO:0000256" key="5">
    <source>
        <dbReference type="ARBA" id="ARBA00022532"/>
    </source>
</evidence>
<dbReference type="PROSITE" id="PS50968">
    <property type="entry name" value="BIOTINYL_LIPOYL"/>
    <property type="match status" value="1"/>
</dbReference>
<dbReference type="InterPro" id="IPR050537">
    <property type="entry name" value="2-oxoacid_dehydrogenase"/>
</dbReference>
<dbReference type="EMBL" id="CP012839">
    <property type="protein sequence ID" value="ARC53356.1"/>
    <property type="molecule type" value="Genomic_DNA"/>
</dbReference>
<dbReference type="SUPFAM" id="SSF51230">
    <property type="entry name" value="Single hybrid motif"/>
    <property type="match status" value="1"/>
</dbReference>
<evidence type="ECO:0000313" key="13">
    <source>
        <dbReference type="Proteomes" id="UP000242793"/>
    </source>
</evidence>
<dbReference type="GO" id="GO:0045252">
    <property type="term" value="C:oxoglutarate dehydrogenase complex"/>
    <property type="evidence" value="ECO:0007669"/>
    <property type="project" value="UniProtKB-UniRule"/>
</dbReference>
<evidence type="ECO:0000256" key="7">
    <source>
        <dbReference type="ARBA" id="ARBA00022823"/>
    </source>
</evidence>
<proteinExistence type="inferred from homology"/>
<dbReference type="InterPro" id="IPR000089">
    <property type="entry name" value="Biotin_lipoyl"/>
</dbReference>
<evidence type="ECO:0000256" key="2">
    <source>
        <dbReference type="ARBA" id="ARBA00004052"/>
    </source>
</evidence>
<evidence type="ECO:0000256" key="10">
    <source>
        <dbReference type="NCBIfam" id="TIGR01347"/>
    </source>
</evidence>
<dbReference type="GO" id="GO:0005829">
    <property type="term" value="C:cytosol"/>
    <property type="evidence" value="ECO:0007669"/>
    <property type="project" value="TreeGrafter"/>
</dbReference>
<gene>
    <name evidence="12" type="ORF">AOQ87_01615</name>
</gene>
<dbReference type="RefSeq" id="WP_080626581.1">
    <property type="nucleotide sequence ID" value="NZ_CP012839.1"/>
</dbReference>
<dbReference type="PROSITE" id="PS00189">
    <property type="entry name" value="LIPOYL"/>
    <property type="match status" value="1"/>
</dbReference>
<dbReference type="Proteomes" id="UP000242793">
    <property type="component" value="Chromosome"/>
</dbReference>
<dbReference type="STRING" id="428411.AOQ87_01615"/>
<dbReference type="InterPro" id="IPR001078">
    <property type="entry name" value="2-oxoacid_DH_actylTfrase"/>
</dbReference>
<dbReference type="AlphaFoldDB" id="A0A1V0HKK5"/>
<comment type="catalytic activity">
    <reaction evidence="9">
        <text>N(6)-[(R)-dihydrolipoyl]-L-lysyl-[protein] + succinyl-CoA = N(6)-[(R)-S(8)-succinyldihydrolipoyl]-L-lysyl-[protein] + CoA</text>
        <dbReference type="Rhea" id="RHEA:15213"/>
        <dbReference type="Rhea" id="RHEA-COMP:10475"/>
        <dbReference type="Rhea" id="RHEA-COMP:20092"/>
        <dbReference type="ChEBI" id="CHEBI:57287"/>
        <dbReference type="ChEBI" id="CHEBI:57292"/>
        <dbReference type="ChEBI" id="CHEBI:83100"/>
        <dbReference type="ChEBI" id="CHEBI:83120"/>
        <dbReference type="EC" id="2.3.1.61"/>
    </reaction>
</comment>
<evidence type="ECO:0000256" key="4">
    <source>
        <dbReference type="ARBA" id="ARBA00007317"/>
    </source>
</evidence>
<comment type="pathway">
    <text evidence="3">Amino-acid degradation; L-lysine degradation via saccharopine pathway; glutaryl-CoA from L-lysine: step 6/6.</text>
</comment>
<accession>A0A1V0HKK5</accession>
<feature type="domain" description="Lipoyl-binding" evidence="11">
    <location>
        <begin position="5"/>
        <end position="80"/>
    </location>
</feature>
<dbReference type="UniPathway" id="UPA00868">
    <property type="reaction ID" value="UER00840"/>
</dbReference>
<dbReference type="PANTHER" id="PTHR43416:SF5">
    <property type="entry name" value="DIHYDROLIPOYLLYSINE-RESIDUE SUCCINYLTRANSFERASE COMPONENT OF 2-OXOGLUTARATE DEHYDROGENASE COMPLEX, MITOCHONDRIAL"/>
    <property type="match status" value="1"/>
</dbReference>
<keyword evidence="7" id="KW-0450">Lipoyl</keyword>
<comment type="cofactor">
    <cofactor evidence="1">
        <name>(R)-lipoate</name>
        <dbReference type="ChEBI" id="CHEBI:83088"/>
    </cofactor>
</comment>
<dbReference type="Pfam" id="PF00198">
    <property type="entry name" value="2-oxoacid_dh"/>
    <property type="match status" value="1"/>
</dbReference>